<keyword evidence="3" id="KW-0540">Nuclease</keyword>
<evidence type="ECO:0000313" key="6">
    <source>
        <dbReference type="EMBL" id="QYR53762.1"/>
    </source>
</evidence>
<keyword evidence="4 6" id="KW-0255">Endonuclease</keyword>
<protein>
    <submittedName>
        <fullName evidence="6">Endonuclease V</fullName>
    </submittedName>
</protein>
<accession>A0ABX8WSF3</accession>
<dbReference type="EMBL" id="CP080544">
    <property type="protein sequence ID" value="QYR53762.1"/>
    <property type="molecule type" value="Genomic_DNA"/>
</dbReference>
<evidence type="ECO:0000256" key="4">
    <source>
        <dbReference type="ARBA" id="ARBA00022759"/>
    </source>
</evidence>
<name>A0ABX8WSF3_9GAMM</name>
<sequence length="217" mass="23082">MSPSRESRTSGAITPRPAALGAQVGEARLKDEFPKVLRTVAGVCTEWHSDAGELRGAAVLMSFKEFAVIDAASVRIESPARPDSEAVVSLLRSALAQLSAPPDLLFVHGHGVSHASRAGLAVRLGVLMDLPTIGVARESDVGTSKPLHEMRGAFSPLREGGVQIGWVLRSKIESPPLIVSPGHRVSMAAAPELVMDVMRSDRIPEPIRIAESYLQGE</sequence>
<keyword evidence="5" id="KW-0378">Hydrolase</keyword>
<dbReference type="Gene3D" id="3.30.2170.10">
    <property type="entry name" value="archaeoglobus fulgidus dsm 4304 superfamily"/>
    <property type="match status" value="1"/>
</dbReference>
<dbReference type="InterPro" id="IPR007581">
    <property type="entry name" value="Endonuclease-V"/>
</dbReference>
<dbReference type="Pfam" id="PF04493">
    <property type="entry name" value="Endonuclease_5"/>
    <property type="match status" value="1"/>
</dbReference>
<proteinExistence type="predicted"/>
<keyword evidence="7" id="KW-1185">Reference proteome</keyword>
<reference evidence="6 7" key="1">
    <citation type="submission" date="2021-08" db="EMBL/GenBank/DDBJ databases">
        <title>Lysobacter sp. strain CJ11 Genome sequencing and assembly.</title>
        <authorList>
            <person name="Kim I."/>
        </authorList>
    </citation>
    <scope>NUCLEOTIDE SEQUENCE [LARGE SCALE GENOMIC DNA]</scope>
    <source>
        <strain evidence="6 7">CJ11</strain>
    </source>
</reference>
<dbReference type="RefSeq" id="WP_220380569.1">
    <property type="nucleotide sequence ID" value="NZ_CP080544.1"/>
</dbReference>
<evidence type="ECO:0000256" key="2">
    <source>
        <dbReference type="ARBA" id="ARBA00022490"/>
    </source>
</evidence>
<gene>
    <name evidence="6" type="ORF">H8L67_04590</name>
</gene>
<keyword evidence="2" id="KW-0963">Cytoplasm</keyword>
<evidence type="ECO:0000256" key="3">
    <source>
        <dbReference type="ARBA" id="ARBA00022722"/>
    </source>
</evidence>
<organism evidence="6 7">
    <name type="scientific">Lysobacter soyae</name>
    <dbReference type="NCBI Taxonomy" id="2764185"/>
    <lineage>
        <taxon>Bacteria</taxon>
        <taxon>Pseudomonadati</taxon>
        <taxon>Pseudomonadota</taxon>
        <taxon>Gammaproteobacteria</taxon>
        <taxon>Lysobacterales</taxon>
        <taxon>Lysobacteraceae</taxon>
        <taxon>Lysobacter</taxon>
    </lineage>
</organism>
<dbReference type="PANTHER" id="PTHR28511">
    <property type="entry name" value="ENDONUCLEASE V"/>
    <property type="match status" value="1"/>
</dbReference>
<dbReference type="Proteomes" id="UP000824755">
    <property type="component" value="Chromosome"/>
</dbReference>
<evidence type="ECO:0000256" key="1">
    <source>
        <dbReference type="ARBA" id="ARBA00004496"/>
    </source>
</evidence>
<comment type="subcellular location">
    <subcellularLocation>
        <location evidence="1">Cytoplasm</location>
    </subcellularLocation>
</comment>
<evidence type="ECO:0000313" key="7">
    <source>
        <dbReference type="Proteomes" id="UP000824755"/>
    </source>
</evidence>
<evidence type="ECO:0000256" key="5">
    <source>
        <dbReference type="ARBA" id="ARBA00022801"/>
    </source>
</evidence>
<dbReference type="GO" id="GO:0004519">
    <property type="term" value="F:endonuclease activity"/>
    <property type="evidence" value="ECO:0007669"/>
    <property type="project" value="UniProtKB-KW"/>
</dbReference>
<dbReference type="PANTHER" id="PTHR28511:SF1">
    <property type="entry name" value="ENDONUCLEASE V"/>
    <property type="match status" value="1"/>
</dbReference>